<keyword evidence="3" id="KW-1185">Reference proteome</keyword>
<evidence type="ECO:0000313" key="3">
    <source>
        <dbReference type="Proteomes" id="UP001151760"/>
    </source>
</evidence>
<feature type="compositionally biased region" description="Polar residues" evidence="1">
    <location>
        <begin position="102"/>
        <end position="124"/>
    </location>
</feature>
<gene>
    <name evidence="2" type="ORF">Tco_0873492</name>
</gene>
<dbReference type="Proteomes" id="UP001151760">
    <property type="component" value="Unassembled WGS sequence"/>
</dbReference>
<evidence type="ECO:0000256" key="1">
    <source>
        <dbReference type="SAM" id="MobiDB-lite"/>
    </source>
</evidence>
<sequence length="244" mass="26695">MNYETVTAGNQANKKAGIKDNVDAVPTQQYILLPLLFDSPQSSKDAVTDDAGKKTNKEPANEGERNGHDKEGGASNKEINQNVQDFRAELDNLLVQQKEGYANNTNRDSTVGPSVSTAGQNITNTDDLPTDPLIPDLEDTGIFSGAYDDEDVGAEADLNNFGITMNVSPIPTTRIHKDHPKDQIIGDINSATQTMRMTKISEELAMASYIKNQRRTNHKDCWELCIPDLVPLVILVSTASCNLY</sequence>
<reference evidence="2" key="2">
    <citation type="submission" date="2022-01" db="EMBL/GenBank/DDBJ databases">
        <authorList>
            <person name="Yamashiro T."/>
            <person name="Shiraishi A."/>
            <person name="Satake H."/>
            <person name="Nakayama K."/>
        </authorList>
    </citation>
    <scope>NUCLEOTIDE SEQUENCE</scope>
</reference>
<dbReference type="EMBL" id="BQNB010013341">
    <property type="protein sequence ID" value="GJT14786.1"/>
    <property type="molecule type" value="Genomic_DNA"/>
</dbReference>
<feature type="compositionally biased region" description="Basic and acidic residues" evidence="1">
    <location>
        <begin position="46"/>
        <end position="72"/>
    </location>
</feature>
<feature type="region of interest" description="Disordered" evidence="1">
    <location>
        <begin position="40"/>
        <end position="76"/>
    </location>
</feature>
<protein>
    <submittedName>
        <fullName evidence="2">Uncharacterized protein</fullName>
    </submittedName>
</protein>
<accession>A0ABQ5BJC5</accession>
<proteinExistence type="predicted"/>
<feature type="region of interest" description="Disordered" evidence="1">
    <location>
        <begin position="101"/>
        <end position="133"/>
    </location>
</feature>
<organism evidence="2 3">
    <name type="scientific">Tanacetum coccineum</name>
    <dbReference type="NCBI Taxonomy" id="301880"/>
    <lineage>
        <taxon>Eukaryota</taxon>
        <taxon>Viridiplantae</taxon>
        <taxon>Streptophyta</taxon>
        <taxon>Embryophyta</taxon>
        <taxon>Tracheophyta</taxon>
        <taxon>Spermatophyta</taxon>
        <taxon>Magnoliopsida</taxon>
        <taxon>eudicotyledons</taxon>
        <taxon>Gunneridae</taxon>
        <taxon>Pentapetalae</taxon>
        <taxon>asterids</taxon>
        <taxon>campanulids</taxon>
        <taxon>Asterales</taxon>
        <taxon>Asteraceae</taxon>
        <taxon>Asteroideae</taxon>
        <taxon>Anthemideae</taxon>
        <taxon>Anthemidinae</taxon>
        <taxon>Tanacetum</taxon>
    </lineage>
</organism>
<name>A0ABQ5BJC5_9ASTR</name>
<reference evidence="2" key="1">
    <citation type="journal article" date="2022" name="Int. J. Mol. Sci.">
        <title>Draft Genome of Tanacetum Coccineum: Genomic Comparison of Closely Related Tanacetum-Family Plants.</title>
        <authorList>
            <person name="Yamashiro T."/>
            <person name="Shiraishi A."/>
            <person name="Nakayama K."/>
            <person name="Satake H."/>
        </authorList>
    </citation>
    <scope>NUCLEOTIDE SEQUENCE</scope>
</reference>
<evidence type="ECO:0000313" key="2">
    <source>
        <dbReference type="EMBL" id="GJT14786.1"/>
    </source>
</evidence>
<comment type="caution">
    <text evidence="2">The sequence shown here is derived from an EMBL/GenBank/DDBJ whole genome shotgun (WGS) entry which is preliminary data.</text>
</comment>